<keyword evidence="3" id="KW-0812">Transmembrane</keyword>
<keyword evidence="3" id="KW-1133">Transmembrane helix</keyword>
<gene>
    <name evidence="4" type="ORF">MUK42_33308</name>
</gene>
<reference evidence="4" key="1">
    <citation type="submission" date="2022-05" db="EMBL/GenBank/DDBJ databases">
        <title>The Musa troglodytarum L. genome provides insights into the mechanism of non-climacteric behaviour and enrichment of carotenoids.</title>
        <authorList>
            <person name="Wang J."/>
        </authorList>
    </citation>
    <scope>NUCLEOTIDE SEQUENCE</scope>
    <source>
        <tissue evidence="4">Leaf</tissue>
    </source>
</reference>
<evidence type="ECO:0000256" key="1">
    <source>
        <dbReference type="ARBA" id="ARBA00023303"/>
    </source>
</evidence>
<keyword evidence="5" id="KW-1185">Reference proteome</keyword>
<dbReference type="Proteomes" id="UP001055439">
    <property type="component" value="Chromosome 9"/>
</dbReference>
<accession>A0A9E7I9U5</accession>
<sequence>MASSSQSERKGLKEDQETESSISKTIQRVGRGGDVDVELGLDGGARGEGLADERSFRRTSRDKVFSSSSLFLRLSQRPMRVLNPYSEFGSKRLRHVPDPITCVPVHRPASGFALFACPSLARSTLSVQKASKLILNMIQYVWFYPGERLKASTTKYQVLGTSRYLLSVERQTCWKSQCTLENGTMGRPLCKPRFLIVACQANQNVKAGLVSQRFSKIVKDTTPSSGLKLAVLLYSCLTRKTLAEESMINISSTQFSMLCCLSISSSYGQTLTTSTFVGETLFSLLIVLVGLVLFAHLIGNMPVLCGHLYLYCLRCVQVECLCGRCHRYLSLRRRVMGRRVLTSTAQDVDVSPAAIAFASVEMEI</sequence>
<keyword evidence="1" id="KW-0406">Ion transport</keyword>
<dbReference type="EMBL" id="CP097511">
    <property type="protein sequence ID" value="URE44499.1"/>
    <property type="molecule type" value="Genomic_DNA"/>
</dbReference>
<evidence type="ECO:0000313" key="5">
    <source>
        <dbReference type="Proteomes" id="UP001055439"/>
    </source>
</evidence>
<feature type="transmembrane region" description="Helical" evidence="3">
    <location>
        <begin position="280"/>
        <end position="299"/>
    </location>
</feature>
<proteinExistence type="predicted"/>
<evidence type="ECO:0000313" key="4">
    <source>
        <dbReference type="EMBL" id="URE44499.1"/>
    </source>
</evidence>
<keyword evidence="1" id="KW-0407">Ion channel</keyword>
<feature type="region of interest" description="Disordered" evidence="2">
    <location>
        <begin position="1"/>
        <end position="29"/>
    </location>
</feature>
<protein>
    <submittedName>
        <fullName evidence="4">Uncharacterized protein</fullName>
    </submittedName>
</protein>
<dbReference type="GO" id="GO:0016020">
    <property type="term" value="C:membrane"/>
    <property type="evidence" value="ECO:0007669"/>
    <property type="project" value="UniProtKB-SubCell"/>
</dbReference>
<keyword evidence="1" id="KW-0813">Transport</keyword>
<dbReference type="AlphaFoldDB" id="A0A9E7I9U5"/>
<evidence type="ECO:0000256" key="2">
    <source>
        <dbReference type="SAM" id="MobiDB-lite"/>
    </source>
</evidence>
<dbReference type="GO" id="GO:0034220">
    <property type="term" value="P:monoatomic ion transmembrane transport"/>
    <property type="evidence" value="ECO:0007669"/>
    <property type="project" value="UniProtKB-KW"/>
</dbReference>
<dbReference type="PANTHER" id="PTHR45651">
    <property type="entry name" value="CYCLIC NUCLEOTIDE-GATED ION CHANNEL 15-RELATED-RELATED"/>
    <property type="match status" value="1"/>
</dbReference>
<keyword evidence="3" id="KW-0472">Membrane</keyword>
<organism evidence="4 5">
    <name type="scientific">Musa troglodytarum</name>
    <name type="common">fe'i banana</name>
    <dbReference type="NCBI Taxonomy" id="320322"/>
    <lineage>
        <taxon>Eukaryota</taxon>
        <taxon>Viridiplantae</taxon>
        <taxon>Streptophyta</taxon>
        <taxon>Embryophyta</taxon>
        <taxon>Tracheophyta</taxon>
        <taxon>Spermatophyta</taxon>
        <taxon>Magnoliopsida</taxon>
        <taxon>Liliopsida</taxon>
        <taxon>Zingiberales</taxon>
        <taxon>Musaceae</taxon>
        <taxon>Musa</taxon>
    </lineage>
</organism>
<name>A0A9E7I9U5_9LILI</name>
<dbReference type="PANTHER" id="PTHR45651:SF9">
    <property type="entry name" value="CYCLIC NUCLEOTIDE-GATED ION CHANNEL 14-RELATED"/>
    <property type="match status" value="1"/>
</dbReference>
<evidence type="ECO:0000256" key="3">
    <source>
        <dbReference type="SAM" id="Phobius"/>
    </source>
</evidence>
<dbReference type="OrthoDB" id="421226at2759"/>